<dbReference type="AlphaFoldDB" id="A0A2M4D6G1"/>
<dbReference type="EMBL" id="GGFL01008500">
    <property type="protein sequence ID" value="MBW72678.1"/>
    <property type="molecule type" value="Transcribed_RNA"/>
</dbReference>
<proteinExistence type="predicted"/>
<evidence type="ECO:0000313" key="2">
    <source>
        <dbReference type="EMBL" id="MBW72678.1"/>
    </source>
</evidence>
<feature type="signal peptide" evidence="1">
    <location>
        <begin position="1"/>
        <end position="18"/>
    </location>
</feature>
<protein>
    <submittedName>
        <fullName evidence="2">Putative secreted protein</fullName>
    </submittedName>
</protein>
<keyword evidence="1" id="KW-0732">Signal</keyword>
<organism evidence="2">
    <name type="scientific">Anopheles darlingi</name>
    <name type="common">Mosquito</name>
    <dbReference type="NCBI Taxonomy" id="43151"/>
    <lineage>
        <taxon>Eukaryota</taxon>
        <taxon>Metazoa</taxon>
        <taxon>Ecdysozoa</taxon>
        <taxon>Arthropoda</taxon>
        <taxon>Hexapoda</taxon>
        <taxon>Insecta</taxon>
        <taxon>Pterygota</taxon>
        <taxon>Neoptera</taxon>
        <taxon>Endopterygota</taxon>
        <taxon>Diptera</taxon>
        <taxon>Nematocera</taxon>
        <taxon>Culicoidea</taxon>
        <taxon>Culicidae</taxon>
        <taxon>Anophelinae</taxon>
        <taxon>Anopheles</taxon>
    </lineage>
</organism>
<accession>A0A2M4D6G1</accession>
<feature type="chain" id="PRO_5014753349" evidence="1">
    <location>
        <begin position="19"/>
        <end position="87"/>
    </location>
</feature>
<sequence length="87" mass="9197">MMALIFPPLGALLVVLRGESKSFTSASASARVALSLRFKEPLINLSLERSTPTGGAFIDTKRCARHPRCSLSISFPSASACTASPTE</sequence>
<name>A0A2M4D6G1_ANODA</name>
<reference evidence="2" key="1">
    <citation type="submission" date="2018-01" db="EMBL/GenBank/DDBJ databases">
        <title>An insight into the sialome of Amazonian anophelines.</title>
        <authorList>
            <person name="Ribeiro J.M."/>
            <person name="Scarpassa V."/>
            <person name="Calvo E."/>
        </authorList>
    </citation>
    <scope>NUCLEOTIDE SEQUENCE</scope>
</reference>
<evidence type="ECO:0000256" key="1">
    <source>
        <dbReference type="SAM" id="SignalP"/>
    </source>
</evidence>